<keyword evidence="1" id="KW-1133">Transmembrane helix</keyword>
<sequence>MNAMGELRVDYGVFRRMELNDPRLLIRTVVARVFGLVLIGSAGWQAVTGPVSVQLLYMWLAGLAFIGVMEALIGFEWLMLRRQYAEPVRYQVTSQGAAMHGVRGTKQVAWTDVARVQRGRHAWTIKKAFGVEAFVIPRAAFSPEDSRAINDFFLANPEFAG</sequence>
<keyword evidence="3" id="KW-1185">Reference proteome</keyword>
<dbReference type="RefSeq" id="WP_284921131.1">
    <property type="nucleotide sequence ID" value="NZ_CP126980.1"/>
</dbReference>
<feature type="transmembrane region" description="Helical" evidence="1">
    <location>
        <begin position="56"/>
        <end position="80"/>
    </location>
</feature>
<dbReference type="EMBL" id="CP126980">
    <property type="protein sequence ID" value="WIM99693.1"/>
    <property type="molecule type" value="Genomic_DNA"/>
</dbReference>
<keyword evidence="1" id="KW-0472">Membrane</keyword>
<evidence type="ECO:0000313" key="2">
    <source>
        <dbReference type="EMBL" id="WIM99693.1"/>
    </source>
</evidence>
<organism evidence="2 3">
    <name type="scientific">Actinoplanes oblitus</name>
    <dbReference type="NCBI Taxonomy" id="3040509"/>
    <lineage>
        <taxon>Bacteria</taxon>
        <taxon>Bacillati</taxon>
        <taxon>Actinomycetota</taxon>
        <taxon>Actinomycetes</taxon>
        <taxon>Micromonosporales</taxon>
        <taxon>Micromonosporaceae</taxon>
        <taxon>Actinoplanes</taxon>
    </lineage>
</organism>
<accession>A0ABY8WRG7</accession>
<gene>
    <name evidence="2" type="ORF">ACTOB_003353</name>
</gene>
<protein>
    <submittedName>
        <fullName evidence="2">YcxB family protein</fullName>
    </submittedName>
</protein>
<name>A0ABY8WRG7_9ACTN</name>
<dbReference type="Proteomes" id="UP001240150">
    <property type="component" value="Chromosome"/>
</dbReference>
<evidence type="ECO:0000313" key="3">
    <source>
        <dbReference type="Proteomes" id="UP001240150"/>
    </source>
</evidence>
<proteinExistence type="predicted"/>
<reference evidence="2 3" key="1">
    <citation type="submission" date="2023-06" db="EMBL/GenBank/DDBJ databases">
        <authorList>
            <person name="Yushchuk O."/>
            <person name="Binda E."/>
            <person name="Ruckert-Reed C."/>
            <person name="Fedorenko V."/>
            <person name="Kalinowski J."/>
            <person name="Marinelli F."/>
        </authorList>
    </citation>
    <scope>NUCLEOTIDE SEQUENCE [LARGE SCALE GENOMIC DNA]</scope>
    <source>
        <strain evidence="2 3">NRRL 3884</strain>
    </source>
</reference>
<feature type="transmembrane region" description="Helical" evidence="1">
    <location>
        <begin position="24"/>
        <end position="44"/>
    </location>
</feature>
<keyword evidence="1" id="KW-0812">Transmembrane</keyword>
<evidence type="ECO:0000256" key="1">
    <source>
        <dbReference type="SAM" id="Phobius"/>
    </source>
</evidence>